<evidence type="ECO:0000256" key="3">
    <source>
        <dbReference type="ARBA" id="ARBA00022729"/>
    </source>
</evidence>
<keyword evidence="4" id="KW-0472">Membrane</keyword>
<dbReference type="Proteomes" id="UP000306509">
    <property type="component" value="Unassembled WGS sequence"/>
</dbReference>
<comment type="subcellular location">
    <subcellularLocation>
        <location evidence="1">Cell membrane</location>
    </subcellularLocation>
</comment>
<evidence type="ECO:0000313" key="10">
    <source>
        <dbReference type="Proteomes" id="UP000306509"/>
    </source>
</evidence>
<dbReference type="InterPro" id="IPR050957">
    <property type="entry name" value="BMP_lipoprotein"/>
</dbReference>
<evidence type="ECO:0000259" key="8">
    <source>
        <dbReference type="Pfam" id="PF02608"/>
    </source>
</evidence>
<keyword evidence="2" id="KW-1003">Cell membrane</keyword>
<keyword evidence="3 7" id="KW-0732">Signal</keyword>
<dbReference type="PANTHER" id="PTHR34296">
    <property type="entry name" value="TRANSCRIPTIONAL ACTIVATOR PROTEIN MED"/>
    <property type="match status" value="1"/>
</dbReference>
<dbReference type="PANTHER" id="PTHR34296:SF2">
    <property type="entry name" value="ABC TRANSPORTER GUANOSINE-BINDING PROTEIN NUPN"/>
    <property type="match status" value="1"/>
</dbReference>
<dbReference type="InterPro" id="IPR003760">
    <property type="entry name" value="PnrA-like"/>
</dbReference>
<dbReference type="GO" id="GO:0005886">
    <property type="term" value="C:plasma membrane"/>
    <property type="evidence" value="ECO:0007669"/>
    <property type="project" value="UniProtKB-SubCell"/>
</dbReference>
<keyword evidence="5" id="KW-0449">Lipoprotein</keyword>
<comment type="caution">
    <text evidence="9">The sequence shown here is derived from an EMBL/GenBank/DDBJ whole genome shotgun (WGS) entry which is preliminary data.</text>
</comment>
<feature type="domain" description="ABC transporter substrate-binding protein PnrA-like" evidence="8">
    <location>
        <begin position="75"/>
        <end position="391"/>
    </location>
</feature>
<dbReference type="EMBL" id="QGQD01000059">
    <property type="protein sequence ID" value="TLD00122.1"/>
    <property type="molecule type" value="Genomic_DNA"/>
</dbReference>
<keyword evidence="9" id="KW-0675">Receptor</keyword>
<dbReference type="Gene3D" id="3.40.50.2300">
    <property type="match status" value="2"/>
</dbReference>
<name>A0A4U8Q5J4_9FIRM</name>
<feature type="chain" id="PRO_5038927773" evidence="7">
    <location>
        <begin position="24"/>
        <end position="420"/>
    </location>
</feature>
<evidence type="ECO:0000313" key="9">
    <source>
        <dbReference type="EMBL" id="TLD00122.1"/>
    </source>
</evidence>
<dbReference type="RefSeq" id="WP_027293189.1">
    <property type="nucleotide sequence ID" value="NZ_CABMJZ010000133.1"/>
</dbReference>
<gene>
    <name evidence="9" type="primary">tmpC_2</name>
    <name evidence="9" type="ORF">DSM106044_03030</name>
</gene>
<evidence type="ECO:0000256" key="6">
    <source>
        <dbReference type="SAM" id="MobiDB-lite"/>
    </source>
</evidence>
<reference evidence="9 10" key="1">
    <citation type="journal article" date="2019" name="Anaerobe">
        <title>Detection of Robinsoniella peoriensis in multiple bone samples of a trauma patient.</title>
        <authorList>
            <person name="Schrottner P."/>
            <person name="Hartwich K."/>
            <person name="Bunk B."/>
            <person name="Schober I."/>
            <person name="Helbig S."/>
            <person name="Rudolph W.W."/>
            <person name="Gunzer F."/>
        </authorList>
    </citation>
    <scope>NUCLEOTIDE SEQUENCE [LARGE SCALE GENOMIC DNA]</scope>
    <source>
        <strain evidence="9 10">DSM 106044</strain>
    </source>
</reference>
<evidence type="ECO:0000256" key="2">
    <source>
        <dbReference type="ARBA" id="ARBA00022475"/>
    </source>
</evidence>
<dbReference type="AlphaFoldDB" id="A0A4U8Q5J4"/>
<evidence type="ECO:0000256" key="7">
    <source>
        <dbReference type="SAM" id="SignalP"/>
    </source>
</evidence>
<feature type="signal peptide" evidence="7">
    <location>
        <begin position="1"/>
        <end position="23"/>
    </location>
</feature>
<dbReference type="CDD" id="cd06354">
    <property type="entry name" value="PBP1_PrnA-like"/>
    <property type="match status" value="1"/>
</dbReference>
<protein>
    <submittedName>
        <fullName evidence="9">Purine nucleoside receptor A</fullName>
    </submittedName>
</protein>
<dbReference type="STRING" id="180332.GCA_000797495_01473"/>
<dbReference type="OrthoDB" id="9769871at2"/>
<evidence type="ECO:0000256" key="5">
    <source>
        <dbReference type="ARBA" id="ARBA00023288"/>
    </source>
</evidence>
<sequence length="420" mass="44415" precursor="true">MKKSFKKLLGAALAIVLTAGALAGCGENAAIKNTEKSTAKESAAAKGEETGNDSDGNQNTSANSDLKIAIICSNSGQNDNGYNQSACTEGKAIAQELGAECKIVEPVNGVPSALEALAEDGYNLIFSLEYDFDALVKGVGGAKPIAEQYPDTWFVVFNDNPNRKEDGSTLHNNVISVLFDVHEASYLAGYLSVYMNENADKLFPEGYSMTPADKSRGIGFIGGTNSNGILVYSYGFIQGINKAAEELGVDYDYYAKYDAGFTDPALGSTVAGTFYESGANVVFADAGVVGDGITSKAKEVGKIAIQTDANLDDQQPGHVLTSVLKITGVPVKIITQAYADGKIADMDKEQSYNLASGATGITDLAEMSKHVADTAVWDEIKTKTNEVSQQIQDGKIDVVNKQIGEEFDPATCPHVNIKTE</sequence>
<dbReference type="Pfam" id="PF02608">
    <property type="entry name" value="Bmp"/>
    <property type="match status" value="1"/>
</dbReference>
<evidence type="ECO:0000256" key="4">
    <source>
        <dbReference type="ARBA" id="ARBA00023136"/>
    </source>
</evidence>
<keyword evidence="10" id="KW-1185">Reference proteome</keyword>
<accession>A0A4U8Q5J4</accession>
<organism evidence="9 10">
    <name type="scientific">Robinsoniella peoriensis</name>
    <dbReference type="NCBI Taxonomy" id="180332"/>
    <lineage>
        <taxon>Bacteria</taxon>
        <taxon>Bacillati</taxon>
        <taxon>Bacillota</taxon>
        <taxon>Clostridia</taxon>
        <taxon>Lachnospirales</taxon>
        <taxon>Lachnospiraceae</taxon>
        <taxon>Robinsoniella</taxon>
    </lineage>
</organism>
<dbReference type="PROSITE" id="PS51257">
    <property type="entry name" value="PROKAR_LIPOPROTEIN"/>
    <property type="match status" value="1"/>
</dbReference>
<proteinExistence type="predicted"/>
<feature type="region of interest" description="Disordered" evidence="6">
    <location>
        <begin position="36"/>
        <end position="59"/>
    </location>
</feature>
<evidence type="ECO:0000256" key="1">
    <source>
        <dbReference type="ARBA" id="ARBA00004236"/>
    </source>
</evidence>